<dbReference type="SUPFAM" id="SSF53067">
    <property type="entry name" value="Actin-like ATPase domain"/>
    <property type="match status" value="2"/>
</dbReference>
<feature type="region of interest" description="Disordered" evidence="4">
    <location>
        <begin position="1"/>
        <end position="20"/>
    </location>
</feature>
<keyword evidence="6" id="KW-1185">Reference proteome</keyword>
<protein>
    <submittedName>
        <fullName evidence="5">Fumble-domain-containing protein</fullName>
    </submittedName>
</protein>
<gene>
    <name evidence="5" type="ORF">B0H66DRAFT_527899</name>
</gene>
<reference evidence="5" key="2">
    <citation type="submission" date="2023-06" db="EMBL/GenBank/DDBJ databases">
        <authorList>
            <consortium name="Lawrence Berkeley National Laboratory"/>
            <person name="Haridas S."/>
            <person name="Hensen N."/>
            <person name="Bonometti L."/>
            <person name="Westerberg I."/>
            <person name="Brannstrom I.O."/>
            <person name="Guillou S."/>
            <person name="Cros-Aarteil S."/>
            <person name="Calhoun S."/>
            <person name="Kuo A."/>
            <person name="Mondo S."/>
            <person name="Pangilinan J."/>
            <person name="Riley R."/>
            <person name="Labutti K."/>
            <person name="Andreopoulos B."/>
            <person name="Lipzen A."/>
            <person name="Chen C."/>
            <person name="Yanf M."/>
            <person name="Daum C."/>
            <person name="Ng V."/>
            <person name="Clum A."/>
            <person name="Steindorff A."/>
            <person name="Ohm R."/>
            <person name="Martin F."/>
            <person name="Silar P."/>
            <person name="Natvig D."/>
            <person name="Lalanne C."/>
            <person name="Gautier V."/>
            <person name="Ament-Velasquez S.L."/>
            <person name="Kruys A."/>
            <person name="Hutchinson M.I."/>
            <person name="Powell A.J."/>
            <person name="Barry K."/>
            <person name="Miller A.N."/>
            <person name="Grigoriev I.V."/>
            <person name="Debuchy R."/>
            <person name="Gladieux P."/>
            <person name="Thoren M.H."/>
            <person name="Johannesson H."/>
        </authorList>
    </citation>
    <scope>NUCLEOTIDE SEQUENCE</scope>
    <source>
        <strain evidence="5">CBS 118394</strain>
    </source>
</reference>
<dbReference type="FunFam" id="3.30.420.510:FF:000005">
    <property type="entry name" value="Probable pantothenate kinase"/>
    <property type="match status" value="1"/>
</dbReference>
<keyword evidence="1" id="KW-0547">Nucleotide-binding</keyword>
<accession>A0AAE0IT54</accession>
<feature type="compositionally biased region" description="Low complexity" evidence="4">
    <location>
        <begin position="54"/>
        <end position="66"/>
    </location>
</feature>
<dbReference type="PANTHER" id="PTHR12280:SF20">
    <property type="entry name" value="4'-PHOSPHOPANTETHEINE PHOSPHATASE"/>
    <property type="match status" value="1"/>
</dbReference>
<keyword evidence="2" id="KW-0067">ATP-binding</keyword>
<evidence type="ECO:0000313" key="5">
    <source>
        <dbReference type="EMBL" id="KAK3330550.1"/>
    </source>
</evidence>
<dbReference type="AlphaFoldDB" id="A0AAE0IT54"/>
<dbReference type="GO" id="GO:0015937">
    <property type="term" value="P:coenzyme A biosynthetic process"/>
    <property type="evidence" value="ECO:0007669"/>
    <property type="project" value="UniProtKB-KW"/>
</dbReference>
<dbReference type="GO" id="GO:0005634">
    <property type="term" value="C:nucleus"/>
    <property type="evidence" value="ECO:0007669"/>
    <property type="project" value="TreeGrafter"/>
</dbReference>
<feature type="region of interest" description="Disordered" evidence="4">
    <location>
        <begin position="25"/>
        <end position="66"/>
    </location>
</feature>
<feature type="compositionally biased region" description="Low complexity" evidence="4">
    <location>
        <begin position="28"/>
        <end position="38"/>
    </location>
</feature>
<reference evidence="5" key="1">
    <citation type="journal article" date="2023" name="Mol. Phylogenet. Evol.">
        <title>Genome-scale phylogeny and comparative genomics of the fungal order Sordariales.</title>
        <authorList>
            <person name="Hensen N."/>
            <person name="Bonometti L."/>
            <person name="Westerberg I."/>
            <person name="Brannstrom I.O."/>
            <person name="Guillou S."/>
            <person name="Cros-Aarteil S."/>
            <person name="Calhoun S."/>
            <person name="Haridas S."/>
            <person name="Kuo A."/>
            <person name="Mondo S."/>
            <person name="Pangilinan J."/>
            <person name="Riley R."/>
            <person name="LaButti K."/>
            <person name="Andreopoulos B."/>
            <person name="Lipzen A."/>
            <person name="Chen C."/>
            <person name="Yan M."/>
            <person name="Daum C."/>
            <person name="Ng V."/>
            <person name="Clum A."/>
            <person name="Steindorff A."/>
            <person name="Ohm R.A."/>
            <person name="Martin F."/>
            <person name="Silar P."/>
            <person name="Natvig D.O."/>
            <person name="Lalanne C."/>
            <person name="Gautier V."/>
            <person name="Ament-Velasquez S.L."/>
            <person name="Kruys A."/>
            <person name="Hutchinson M.I."/>
            <person name="Powell A.J."/>
            <person name="Barry K."/>
            <person name="Miller A.N."/>
            <person name="Grigoriev I.V."/>
            <person name="Debuchy R."/>
            <person name="Gladieux P."/>
            <person name="Hiltunen Thoren M."/>
            <person name="Johannesson H."/>
        </authorList>
    </citation>
    <scope>NUCLEOTIDE SEQUENCE</scope>
    <source>
        <strain evidence="5">CBS 118394</strain>
    </source>
</reference>
<evidence type="ECO:0000256" key="4">
    <source>
        <dbReference type="SAM" id="MobiDB-lite"/>
    </source>
</evidence>
<organism evidence="5 6">
    <name type="scientific">Apodospora peruviana</name>
    <dbReference type="NCBI Taxonomy" id="516989"/>
    <lineage>
        <taxon>Eukaryota</taxon>
        <taxon>Fungi</taxon>
        <taxon>Dikarya</taxon>
        <taxon>Ascomycota</taxon>
        <taxon>Pezizomycotina</taxon>
        <taxon>Sordariomycetes</taxon>
        <taxon>Sordariomycetidae</taxon>
        <taxon>Sordariales</taxon>
        <taxon>Lasiosphaeriaceae</taxon>
        <taxon>Apodospora</taxon>
    </lineage>
</organism>
<dbReference type="EMBL" id="JAUEDM010000001">
    <property type="protein sequence ID" value="KAK3330550.1"/>
    <property type="molecule type" value="Genomic_DNA"/>
</dbReference>
<dbReference type="GO" id="GO:0005524">
    <property type="term" value="F:ATP binding"/>
    <property type="evidence" value="ECO:0007669"/>
    <property type="project" value="UniProtKB-KW"/>
</dbReference>
<dbReference type="Proteomes" id="UP001283341">
    <property type="component" value="Unassembled WGS sequence"/>
</dbReference>
<dbReference type="Pfam" id="PF03630">
    <property type="entry name" value="Fumble"/>
    <property type="match status" value="1"/>
</dbReference>
<feature type="compositionally biased region" description="Basic and acidic residues" evidence="4">
    <location>
        <begin position="387"/>
        <end position="397"/>
    </location>
</feature>
<evidence type="ECO:0000256" key="1">
    <source>
        <dbReference type="ARBA" id="ARBA00022741"/>
    </source>
</evidence>
<feature type="region of interest" description="Disordered" evidence="4">
    <location>
        <begin position="376"/>
        <end position="432"/>
    </location>
</feature>
<proteinExistence type="predicted"/>
<dbReference type="NCBIfam" id="TIGR00555">
    <property type="entry name" value="panK_eukar"/>
    <property type="match status" value="1"/>
</dbReference>
<evidence type="ECO:0000313" key="6">
    <source>
        <dbReference type="Proteomes" id="UP001283341"/>
    </source>
</evidence>
<name>A0AAE0IT54_9PEZI</name>
<dbReference type="InterPro" id="IPR004567">
    <property type="entry name" value="Type_II_PanK"/>
</dbReference>
<dbReference type="Gene3D" id="3.30.420.40">
    <property type="match status" value="1"/>
</dbReference>
<keyword evidence="3" id="KW-0173">Coenzyme A biosynthesis</keyword>
<feature type="region of interest" description="Disordered" evidence="4">
    <location>
        <begin position="94"/>
        <end position="131"/>
    </location>
</feature>
<comment type="caution">
    <text evidence="5">The sequence shown here is derived from an EMBL/GenBank/DDBJ whole genome shotgun (WGS) entry which is preliminary data.</text>
</comment>
<dbReference type="PANTHER" id="PTHR12280">
    <property type="entry name" value="PANTOTHENATE KINASE"/>
    <property type="match status" value="1"/>
</dbReference>
<evidence type="ECO:0000256" key="2">
    <source>
        <dbReference type="ARBA" id="ARBA00022840"/>
    </source>
</evidence>
<dbReference type="GO" id="GO:0005829">
    <property type="term" value="C:cytosol"/>
    <property type="evidence" value="ECO:0007669"/>
    <property type="project" value="TreeGrafter"/>
</dbReference>
<dbReference type="CDD" id="cd24123">
    <property type="entry name" value="ASKHA_NBD_PanK-II_Pank4"/>
    <property type="match status" value="1"/>
</dbReference>
<sequence length="557" mass="60474">MPTDIYQAQAPQRVVPPGEEQRVRVFDDANNADADAAAVDGQQQPAPQHDDGITPPSTTGGRPRTATTTAEIDTALSHPGSVRINVKGAFIVDQESSTPPHPVAGGTNGNGTSTSHNGRRSPSAHETKDIRLPNHTAVVSHIAVDIGGSLAKLVYFSREAHSMEPGGRLNFISFETDHIDECLEFMRHLKHKHQTLNGVDGSGEHPTELCVMATGGGAYKYYDMIRDVLGVDVLREDEMECLIIGLDFFITEIPGEVFTYSETDPMRFVLPSENVYPYLLVNIGSGVSFLKVSGPRNYERVGGTSLGGGTLWGLLSLLTGARTFDEMLELASNGDNSKVDMLVGDIYGTDYGKIGLKSTTIASSFGKVFRMKRQAENEAEDSGGLGHADHHHEHEQNAHPADASINSSEQHQQPQQHFDEAGSGSDNDHRRPFSSADISRSLLYAISNNIGQIAFLQSQIHGLSHIYFGGSFIRGHPQTMNTLSYAIKFWSKGTKQAYFLRHEGYLGAVGAFLKRQPHNWGRRGSFEEAAVIEARMRRSLGNFATAATSAGSSEAVV</sequence>
<dbReference type="Gene3D" id="3.30.420.510">
    <property type="match status" value="1"/>
</dbReference>
<dbReference type="InterPro" id="IPR043129">
    <property type="entry name" value="ATPase_NBD"/>
</dbReference>
<feature type="compositionally biased region" description="Polar residues" evidence="4">
    <location>
        <begin position="404"/>
        <end position="416"/>
    </location>
</feature>
<evidence type="ECO:0000256" key="3">
    <source>
        <dbReference type="ARBA" id="ARBA00022993"/>
    </source>
</evidence>
<dbReference type="GO" id="GO:0004594">
    <property type="term" value="F:pantothenate kinase activity"/>
    <property type="evidence" value="ECO:0007669"/>
    <property type="project" value="TreeGrafter"/>
</dbReference>